<evidence type="ECO:0000259" key="7">
    <source>
        <dbReference type="Pfam" id="PF08386"/>
    </source>
</evidence>
<feature type="compositionally biased region" description="Low complexity" evidence="4">
    <location>
        <begin position="40"/>
        <end position="61"/>
    </location>
</feature>
<dbReference type="Pfam" id="PF08386">
    <property type="entry name" value="Abhydrolase_4"/>
    <property type="match status" value="1"/>
</dbReference>
<evidence type="ECO:0000256" key="1">
    <source>
        <dbReference type="ARBA" id="ARBA00010088"/>
    </source>
</evidence>
<reference evidence="8 9" key="1">
    <citation type="submission" date="2023-07" db="EMBL/GenBank/DDBJ databases">
        <title>Sequencing the genomes of 1000 actinobacteria strains.</title>
        <authorList>
            <person name="Klenk H.-P."/>
        </authorList>
    </citation>
    <scope>NUCLEOTIDE SEQUENCE [LARGE SCALE GENOMIC DNA]</scope>
    <source>
        <strain evidence="8 9">DSM 45554</strain>
    </source>
</reference>
<keyword evidence="2 5" id="KW-0732">Signal</keyword>
<evidence type="ECO:0000256" key="3">
    <source>
        <dbReference type="ARBA" id="ARBA00022801"/>
    </source>
</evidence>
<evidence type="ECO:0000313" key="8">
    <source>
        <dbReference type="EMBL" id="MDR7380927.1"/>
    </source>
</evidence>
<organism evidence="8 9">
    <name type="scientific">Promicromonospora iranensis</name>
    <dbReference type="NCBI Taxonomy" id="1105144"/>
    <lineage>
        <taxon>Bacteria</taxon>
        <taxon>Bacillati</taxon>
        <taxon>Actinomycetota</taxon>
        <taxon>Actinomycetes</taxon>
        <taxon>Micrococcales</taxon>
        <taxon>Promicromonosporaceae</taxon>
        <taxon>Promicromonospora</taxon>
    </lineage>
</organism>
<dbReference type="InterPro" id="IPR000073">
    <property type="entry name" value="AB_hydrolase_1"/>
</dbReference>
<feature type="region of interest" description="Disordered" evidence="4">
    <location>
        <begin position="40"/>
        <end position="68"/>
    </location>
</feature>
<proteinExistence type="inferred from homology"/>
<keyword evidence="3" id="KW-0378">Hydrolase</keyword>
<comment type="caution">
    <text evidence="8">The sequence shown here is derived from an EMBL/GenBank/DDBJ whole genome shotgun (WGS) entry which is preliminary data.</text>
</comment>
<dbReference type="InterPro" id="IPR051601">
    <property type="entry name" value="Serine_prot/Carboxylest_S33"/>
</dbReference>
<keyword evidence="9" id="KW-1185">Reference proteome</keyword>
<dbReference type="InterPro" id="IPR029058">
    <property type="entry name" value="AB_hydrolase_fold"/>
</dbReference>
<dbReference type="Proteomes" id="UP001183585">
    <property type="component" value="Unassembled WGS sequence"/>
</dbReference>
<evidence type="ECO:0000256" key="4">
    <source>
        <dbReference type="SAM" id="MobiDB-lite"/>
    </source>
</evidence>
<dbReference type="InterPro" id="IPR013595">
    <property type="entry name" value="Pept_S33_TAP-like_C"/>
</dbReference>
<dbReference type="RefSeq" id="WP_274992167.1">
    <property type="nucleotide sequence ID" value="NZ_JAJQQP010000002.1"/>
</dbReference>
<dbReference type="Pfam" id="PF00561">
    <property type="entry name" value="Abhydrolase_1"/>
    <property type="match status" value="1"/>
</dbReference>
<evidence type="ECO:0000313" key="9">
    <source>
        <dbReference type="Proteomes" id="UP001183585"/>
    </source>
</evidence>
<dbReference type="SUPFAM" id="SSF53474">
    <property type="entry name" value="alpha/beta-Hydrolases"/>
    <property type="match status" value="2"/>
</dbReference>
<feature type="domain" description="AB hydrolase-1" evidence="6">
    <location>
        <begin position="143"/>
        <end position="286"/>
    </location>
</feature>
<dbReference type="PANTHER" id="PTHR43248:SF29">
    <property type="entry name" value="TRIPEPTIDYL AMINOPEPTIDASE"/>
    <property type="match status" value="1"/>
</dbReference>
<sequence>MTPTPRPTRSPHTVLRIAAVLAVVALAVTGCAGGAGAALTASAHGTSPTTSPTTSPAADAPTPDPIDWSECGPGLDCATVEVPLEYTNPEGEQISLAVMRHRATDPEQRIGSLFINAGGPGVPASDLIKYIDPGSETSTFSPDVVARFDVVGMDPRGVGESDAVRCLTDEQRAEQAAEDRDPSIPGGKPLGRLLQDARTFTQGCVTHQDRAFLASLSTDNVARDLDQVRAAIGEEQITFYGASYGTVVGPMYATLFPDRVRQMVIDAPVDTDLWQNDPLRLLDEVARSNEETLDLWFETCRTEGVEACPFGDGDPEAAFDTLIADLEAEPLQVPPAEGLTPGGVLDGAMALEAVRAAAGARALWPSLTTGLLDAQQGDGTFLHFLLTHVTVAPFGGPFATLQEPHTAVRCVDWPALRNLGEHHAAAREITARGERLGSRAAYSALNCARWPAENKDRFTDELTGAGAPPILVVGGRVDNVSPYHWAEAMTERLENAVLLTREGVGHTSYRTSGPCIDDAVDAALIDGVLPAEGTVCDAVPAGTTRQPAAPGGK</sequence>
<feature type="chain" id="PRO_5045135161" evidence="5">
    <location>
        <begin position="38"/>
        <end position="553"/>
    </location>
</feature>
<accession>A0ABU2CI99</accession>
<feature type="signal peptide" evidence="5">
    <location>
        <begin position="1"/>
        <end position="37"/>
    </location>
</feature>
<feature type="region of interest" description="Disordered" evidence="4">
    <location>
        <begin position="171"/>
        <end position="190"/>
    </location>
</feature>
<evidence type="ECO:0000259" key="6">
    <source>
        <dbReference type="Pfam" id="PF00561"/>
    </source>
</evidence>
<gene>
    <name evidence="8" type="ORF">J2S48_000442</name>
</gene>
<dbReference type="Gene3D" id="3.40.50.1820">
    <property type="entry name" value="alpha/beta hydrolase"/>
    <property type="match status" value="1"/>
</dbReference>
<feature type="domain" description="Peptidase S33 tripeptidyl aminopeptidase-like C-terminal" evidence="7">
    <location>
        <begin position="437"/>
        <end position="536"/>
    </location>
</feature>
<evidence type="ECO:0000256" key="2">
    <source>
        <dbReference type="ARBA" id="ARBA00022729"/>
    </source>
</evidence>
<evidence type="ECO:0000256" key="5">
    <source>
        <dbReference type="SAM" id="SignalP"/>
    </source>
</evidence>
<feature type="compositionally biased region" description="Basic and acidic residues" evidence="4">
    <location>
        <begin position="171"/>
        <end position="182"/>
    </location>
</feature>
<dbReference type="PANTHER" id="PTHR43248">
    <property type="entry name" value="2-SUCCINYL-6-HYDROXY-2,4-CYCLOHEXADIENE-1-CARBOXYLATE SYNTHASE"/>
    <property type="match status" value="1"/>
</dbReference>
<protein>
    <submittedName>
        <fullName evidence="8">Pimeloyl-ACP methyl ester carboxylesterase</fullName>
    </submittedName>
</protein>
<name>A0ABU2CI99_9MICO</name>
<comment type="similarity">
    <text evidence="1">Belongs to the peptidase S33 family.</text>
</comment>
<dbReference type="EMBL" id="JAVDYE010000001">
    <property type="protein sequence ID" value="MDR7380927.1"/>
    <property type="molecule type" value="Genomic_DNA"/>
</dbReference>
<dbReference type="PROSITE" id="PS51257">
    <property type="entry name" value="PROKAR_LIPOPROTEIN"/>
    <property type="match status" value="1"/>
</dbReference>